<name>A0A409YJZ5_9AGAR</name>
<evidence type="ECO:0000256" key="2">
    <source>
        <dbReference type="SAM" id="Phobius"/>
    </source>
</evidence>
<keyword evidence="2" id="KW-0812">Transmembrane</keyword>
<keyword evidence="2" id="KW-1133">Transmembrane helix</keyword>
<protein>
    <submittedName>
        <fullName evidence="3">Uncharacterized protein</fullName>
    </submittedName>
</protein>
<dbReference type="Proteomes" id="UP000284842">
    <property type="component" value="Unassembled WGS sequence"/>
</dbReference>
<feature type="transmembrane region" description="Helical" evidence="2">
    <location>
        <begin position="149"/>
        <end position="171"/>
    </location>
</feature>
<reference evidence="3 4" key="1">
    <citation type="journal article" date="2018" name="Evol. Lett.">
        <title>Horizontal gene cluster transfer increased hallucinogenic mushroom diversity.</title>
        <authorList>
            <person name="Reynolds H.T."/>
            <person name="Vijayakumar V."/>
            <person name="Gluck-Thaler E."/>
            <person name="Korotkin H.B."/>
            <person name="Matheny P.B."/>
            <person name="Slot J.C."/>
        </authorList>
    </citation>
    <scope>NUCLEOTIDE SEQUENCE [LARGE SCALE GENOMIC DNA]</scope>
    <source>
        <strain evidence="3 4">2629</strain>
    </source>
</reference>
<dbReference type="STRING" id="181874.A0A409YJZ5"/>
<gene>
    <name evidence="3" type="ORF">CVT24_012601</name>
</gene>
<accession>A0A409YJZ5</accession>
<evidence type="ECO:0000313" key="4">
    <source>
        <dbReference type="Proteomes" id="UP000284842"/>
    </source>
</evidence>
<dbReference type="AlphaFoldDB" id="A0A409YJZ5"/>
<keyword evidence="4" id="KW-1185">Reference proteome</keyword>
<dbReference type="OrthoDB" id="8191639at2759"/>
<evidence type="ECO:0000256" key="1">
    <source>
        <dbReference type="SAM" id="MobiDB-lite"/>
    </source>
</evidence>
<feature type="region of interest" description="Disordered" evidence="1">
    <location>
        <begin position="1"/>
        <end position="58"/>
    </location>
</feature>
<comment type="caution">
    <text evidence="3">The sequence shown here is derived from an EMBL/GenBank/DDBJ whole genome shotgun (WGS) entry which is preliminary data.</text>
</comment>
<proteinExistence type="predicted"/>
<feature type="transmembrane region" description="Helical" evidence="2">
    <location>
        <begin position="261"/>
        <end position="282"/>
    </location>
</feature>
<dbReference type="EMBL" id="NHTK01001074">
    <property type="protein sequence ID" value="PPR03325.1"/>
    <property type="molecule type" value="Genomic_DNA"/>
</dbReference>
<feature type="transmembrane region" description="Helical" evidence="2">
    <location>
        <begin position="712"/>
        <end position="730"/>
    </location>
</feature>
<organism evidence="3 4">
    <name type="scientific">Panaeolus cyanescens</name>
    <dbReference type="NCBI Taxonomy" id="181874"/>
    <lineage>
        <taxon>Eukaryota</taxon>
        <taxon>Fungi</taxon>
        <taxon>Dikarya</taxon>
        <taxon>Basidiomycota</taxon>
        <taxon>Agaricomycotina</taxon>
        <taxon>Agaricomycetes</taxon>
        <taxon>Agaricomycetidae</taxon>
        <taxon>Agaricales</taxon>
        <taxon>Agaricineae</taxon>
        <taxon>Galeropsidaceae</taxon>
        <taxon>Panaeolus</taxon>
    </lineage>
</organism>
<dbReference type="InParanoid" id="A0A409YJZ5"/>
<feature type="transmembrane region" description="Helical" evidence="2">
    <location>
        <begin position="119"/>
        <end position="143"/>
    </location>
</feature>
<evidence type="ECO:0000313" key="3">
    <source>
        <dbReference type="EMBL" id="PPR03325.1"/>
    </source>
</evidence>
<keyword evidence="2" id="KW-0472">Membrane</keyword>
<sequence>MEKNPGDVATWRPTGPLGQGYTNSQTLRDPFLSPTEEDPQDYRSRQREVNAQYGSSSWRYQRSEKEDYDEFDTGSLTVYSPTATSLRKRSTFYEVPPPKPSNSFAIPHPFPERYETPPLYLLLLHTFFCAITYPALYFTALIATGRSLFWARVLVGAGCGIVGFSLGITILELAQAQLEASTWATLIHQSNADNADDAGIRLKDLCVQANEPKSVMSAVMLLWNRRKHYRGTRTRNKGYYEYVCGGAQLFNLAHWSSGRSWTGYILLFIFSVFLSGCLSFIFGRTVDIATISQMQNEIFEEVLVGADLSPADLQKAAELETTFTVDTLFTWTLEPFSVHGGLPTPLALTWNNETVYFAEVIQSQLQPNGSGFGTFETDSLVPKNNPVVTTEKHNINSGLAPGAVLSFPRWGLRIHCELVPDLSTNLIPFSTGERTYLFTPRATVQKLFDHFGLSFPSTLDGPLNVTKAMVGNDTFPPGLDPASLSLSAAFWSNGVSLSTKSTAVSRGEEGRGFVTLENVLVRLNDKYAPHSTFAYYNAEPTVNADGTTSRIGYDAAVCLELYEPWIVNVYNTSFGPPTTMSIQSKVDLTTMDPQLPPPSKKSKTITNPNAIRMFNSSALRSAYVVAHGNGVNQVVKDNGRDMFYVPSPTLISFTNGSGPRGYTEFSTERYQKARAITDASNVLPYFAGSGQLVARRYEDKVISIVTLNQFDLIAALILIFVTGLICAIFIPRLPLGVPRRGFNLYSWILAFHAKEIEVAGDENIVHGMTLDQLQDHAGEAILRYRVVSKPRDKLAKSVDEPEEYLSFVFIASLN</sequence>